<organism evidence="4 5">
    <name type="scientific">Fictibacillus solisalsi</name>
    <dbReference type="NCBI Taxonomy" id="459525"/>
    <lineage>
        <taxon>Bacteria</taxon>
        <taxon>Bacillati</taxon>
        <taxon>Bacillota</taxon>
        <taxon>Bacilli</taxon>
        <taxon>Bacillales</taxon>
        <taxon>Fictibacillaceae</taxon>
        <taxon>Fictibacillus</taxon>
    </lineage>
</organism>
<dbReference type="InterPro" id="IPR050680">
    <property type="entry name" value="YpeA/RimI_acetyltransf"/>
</dbReference>
<reference evidence="5" key="1">
    <citation type="submission" date="2016-10" db="EMBL/GenBank/DDBJ databases">
        <authorList>
            <person name="Varghese N."/>
            <person name="Submissions S."/>
        </authorList>
    </citation>
    <scope>NUCLEOTIDE SEQUENCE [LARGE SCALE GENOMIC DNA]</scope>
    <source>
        <strain evidence="5">CGMCC 1.6854</strain>
    </source>
</reference>
<dbReference type="PANTHER" id="PTHR43420">
    <property type="entry name" value="ACETYLTRANSFERASE"/>
    <property type="match status" value="1"/>
</dbReference>
<proteinExistence type="predicted"/>
<keyword evidence="1 4" id="KW-0808">Transferase</keyword>
<accession>A0A1G9TVI1</accession>
<dbReference type="PROSITE" id="PS51186">
    <property type="entry name" value="GNAT"/>
    <property type="match status" value="1"/>
</dbReference>
<keyword evidence="5" id="KW-1185">Reference proteome</keyword>
<dbReference type="InterPro" id="IPR016181">
    <property type="entry name" value="Acyl_CoA_acyltransferase"/>
</dbReference>
<dbReference type="InterPro" id="IPR000182">
    <property type="entry name" value="GNAT_dom"/>
</dbReference>
<dbReference type="Proteomes" id="UP000199544">
    <property type="component" value="Unassembled WGS sequence"/>
</dbReference>
<evidence type="ECO:0000256" key="1">
    <source>
        <dbReference type="ARBA" id="ARBA00022679"/>
    </source>
</evidence>
<sequence length="155" mass="18042">MSLIQLIEIDSENWREALELSVHPHQARFVSSATPPVAMALAKAYIRPENRVVEPYGIYNGDELVGFLNLHYTPESQDDYWIFHFFIDKRFQRSGFGAQALNEVIKKLKQQHPPARRLRLTVHTENLSAQSFYKRFGFKDDGILTYGDPTYSYLF</sequence>
<evidence type="ECO:0000313" key="5">
    <source>
        <dbReference type="Proteomes" id="UP000199544"/>
    </source>
</evidence>
<gene>
    <name evidence="4" type="ORF">SAMN04488137_0529</name>
</gene>
<evidence type="ECO:0000256" key="2">
    <source>
        <dbReference type="ARBA" id="ARBA00023315"/>
    </source>
</evidence>
<keyword evidence="2" id="KW-0012">Acyltransferase</keyword>
<dbReference type="AlphaFoldDB" id="A0A1G9TVI1"/>
<dbReference type="GO" id="GO:0016747">
    <property type="term" value="F:acyltransferase activity, transferring groups other than amino-acyl groups"/>
    <property type="evidence" value="ECO:0007669"/>
    <property type="project" value="InterPro"/>
</dbReference>
<name>A0A1G9TVI1_9BACL</name>
<dbReference type="CDD" id="cd04301">
    <property type="entry name" value="NAT_SF"/>
    <property type="match status" value="1"/>
</dbReference>
<protein>
    <submittedName>
        <fullName evidence="4">Diamine N-acetyltransferase</fullName>
    </submittedName>
</protein>
<dbReference type="Pfam" id="PF00583">
    <property type="entry name" value="Acetyltransf_1"/>
    <property type="match status" value="1"/>
</dbReference>
<dbReference type="EMBL" id="FNHW01000001">
    <property type="protein sequence ID" value="SDM51662.1"/>
    <property type="molecule type" value="Genomic_DNA"/>
</dbReference>
<evidence type="ECO:0000259" key="3">
    <source>
        <dbReference type="PROSITE" id="PS51186"/>
    </source>
</evidence>
<dbReference type="Gene3D" id="3.40.630.30">
    <property type="match status" value="1"/>
</dbReference>
<feature type="domain" description="N-acetyltransferase" evidence="3">
    <location>
        <begin position="12"/>
        <end position="155"/>
    </location>
</feature>
<dbReference type="RefSeq" id="WP_090232337.1">
    <property type="nucleotide sequence ID" value="NZ_FNHW01000001.1"/>
</dbReference>
<dbReference type="STRING" id="459525.SAMN04488137_0529"/>
<dbReference type="SUPFAM" id="SSF55729">
    <property type="entry name" value="Acyl-CoA N-acyltransferases (Nat)"/>
    <property type="match status" value="1"/>
</dbReference>
<dbReference type="OrthoDB" id="9127144at2"/>
<evidence type="ECO:0000313" key="4">
    <source>
        <dbReference type="EMBL" id="SDM51662.1"/>
    </source>
</evidence>